<evidence type="ECO:0008006" key="4">
    <source>
        <dbReference type="Google" id="ProtNLM"/>
    </source>
</evidence>
<sequence length="516" mass="57542">MLAIVQRFHSIISPLSCIFSDPAPVPVPELPRKPPPLPDLPLEIWLEIFQFATYVHQNVTIKPLDPFTPKRTTTNAMGANTPALAMRTKLVLVLVSKAWRSVALQMLYEHITIRSPARANSILQVLEQSRRPQPTSGTVETPGPGYGQWTRHIEVFTFARGAGSINYLQVIFKILRLCPKLRILSGKWIHPLPIEFLHAVSGVLSPSLSELYWNEMKEHGDLNTTTTPSFLGSFNALRVLDLRHFVGTDPLTWTEISTRPVLPLVRDLILSTHPRSLEVATMLSLPSLRNLTLRTPSWDSFKSETLLNLFLKAHGTSLLAIDLPTPAADAEPDPDNAIARRTATHINPDVFLAPDLCPNLESFTFPITSPSLAPHIHPNLRRIGLRGANSDSLYPDKPSSVKGLLMAIDIEKYPKLELIQTVGFLPEAHGDSVIKDVFIWWAERFETMGVTFVDGEGVMWAYYAEPVPEEKQKPPPSESLVKAPSEKALLGLKDKEHKRHKPEDVVTQSPPSTPKL</sequence>
<evidence type="ECO:0000313" key="2">
    <source>
        <dbReference type="EMBL" id="KIM45351.1"/>
    </source>
</evidence>
<dbReference type="Gene3D" id="3.80.10.10">
    <property type="entry name" value="Ribonuclease Inhibitor"/>
    <property type="match status" value="1"/>
</dbReference>
<proteinExistence type="predicted"/>
<reference evidence="3" key="2">
    <citation type="submission" date="2015-01" db="EMBL/GenBank/DDBJ databases">
        <title>Evolutionary Origins and Diversification of the Mycorrhizal Mutualists.</title>
        <authorList>
            <consortium name="DOE Joint Genome Institute"/>
            <consortium name="Mycorrhizal Genomics Consortium"/>
            <person name="Kohler A."/>
            <person name="Kuo A."/>
            <person name="Nagy L.G."/>
            <person name="Floudas D."/>
            <person name="Copeland A."/>
            <person name="Barry K.W."/>
            <person name="Cichocki N."/>
            <person name="Veneault-Fourrey C."/>
            <person name="LaButti K."/>
            <person name="Lindquist E.A."/>
            <person name="Lipzen A."/>
            <person name="Lundell T."/>
            <person name="Morin E."/>
            <person name="Murat C."/>
            <person name="Riley R."/>
            <person name="Ohm R."/>
            <person name="Sun H."/>
            <person name="Tunlid A."/>
            <person name="Henrissat B."/>
            <person name="Grigoriev I.V."/>
            <person name="Hibbett D.S."/>
            <person name="Martin F."/>
        </authorList>
    </citation>
    <scope>NUCLEOTIDE SEQUENCE [LARGE SCALE GENOMIC DNA]</scope>
    <source>
        <strain evidence="3">h7</strain>
    </source>
</reference>
<dbReference type="STRING" id="686832.A0A0C3CNG0"/>
<dbReference type="Proteomes" id="UP000053424">
    <property type="component" value="Unassembled WGS sequence"/>
</dbReference>
<dbReference type="InterPro" id="IPR032675">
    <property type="entry name" value="LRR_dom_sf"/>
</dbReference>
<evidence type="ECO:0000256" key="1">
    <source>
        <dbReference type="SAM" id="MobiDB-lite"/>
    </source>
</evidence>
<organism evidence="2 3">
    <name type="scientific">Hebeloma cylindrosporum</name>
    <dbReference type="NCBI Taxonomy" id="76867"/>
    <lineage>
        <taxon>Eukaryota</taxon>
        <taxon>Fungi</taxon>
        <taxon>Dikarya</taxon>
        <taxon>Basidiomycota</taxon>
        <taxon>Agaricomycotina</taxon>
        <taxon>Agaricomycetes</taxon>
        <taxon>Agaricomycetidae</taxon>
        <taxon>Agaricales</taxon>
        <taxon>Agaricineae</taxon>
        <taxon>Hymenogastraceae</taxon>
        <taxon>Hebeloma</taxon>
    </lineage>
</organism>
<protein>
    <recommendedName>
        <fullName evidence="4">F-box domain-containing protein</fullName>
    </recommendedName>
</protein>
<dbReference type="HOGENOM" id="CLU_584170_0_0_1"/>
<dbReference type="AlphaFoldDB" id="A0A0C3CNG0"/>
<accession>A0A0C3CNG0</accession>
<reference evidence="2 3" key="1">
    <citation type="submission" date="2014-04" db="EMBL/GenBank/DDBJ databases">
        <authorList>
            <consortium name="DOE Joint Genome Institute"/>
            <person name="Kuo A."/>
            <person name="Gay G."/>
            <person name="Dore J."/>
            <person name="Kohler A."/>
            <person name="Nagy L.G."/>
            <person name="Floudas D."/>
            <person name="Copeland A."/>
            <person name="Barry K.W."/>
            <person name="Cichocki N."/>
            <person name="Veneault-Fourrey C."/>
            <person name="LaButti K."/>
            <person name="Lindquist E.A."/>
            <person name="Lipzen A."/>
            <person name="Lundell T."/>
            <person name="Morin E."/>
            <person name="Murat C."/>
            <person name="Sun H."/>
            <person name="Tunlid A."/>
            <person name="Henrissat B."/>
            <person name="Grigoriev I.V."/>
            <person name="Hibbett D.S."/>
            <person name="Martin F."/>
            <person name="Nordberg H.P."/>
            <person name="Cantor M.N."/>
            <person name="Hua S.X."/>
        </authorList>
    </citation>
    <scope>NUCLEOTIDE SEQUENCE [LARGE SCALE GENOMIC DNA]</scope>
    <source>
        <strain evidence="3">h7</strain>
    </source>
</reference>
<feature type="region of interest" description="Disordered" evidence="1">
    <location>
        <begin position="491"/>
        <end position="516"/>
    </location>
</feature>
<keyword evidence="3" id="KW-1185">Reference proteome</keyword>
<dbReference type="EMBL" id="KN831772">
    <property type="protein sequence ID" value="KIM45351.1"/>
    <property type="molecule type" value="Genomic_DNA"/>
</dbReference>
<name>A0A0C3CNG0_HEBCY</name>
<gene>
    <name evidence="2" type="ORF">M413DRAFT_338405</name>
</gene>
<dbReference type="OrthoDB" id="3171058at2759"/>
<evidence type="ECO:0000313" key="3">
    <source>
        <dbReference type="Proteomes" id="UP000053424"/>
    </source>
</evidence>